<evidence type="ECO:0000259" key="5">
    <source>
        <dbReference type="Pfam" id="PF03389"/>
    </source>
</evidence>
<organism evidence="6 7">
    <name type="scientific">Dyella humi</name>
    <dbReference type="NCBI Taxonomy" id="1770547"/>
    <lineage>
        <taxon>Bacteria</taxon>
        <taxon>Pseudomonadati</taxon>
        <taxon>Pseudomonadota</taxon>
        <taxon>Gammaproteobacteria</taxon>
        <taxon>Lysobacterales</taxon>
        <taxon>Rhodanobacteraceae</taxon>
        <taxon>Dyella</taxon>
    </lineage>
</organism>
<keyword evidence="3" id="KW-0175">Coiled coil</keyword>
<protein>
    <submittedName>
        <fullName evidence="6">MobA/MobL family protein</fullName>
    </submittedName>
</protein>
<name>A0ABW8II64_9GAMM</name>
<dbReference type="Gene3D" id="3.30.930.30">
    <property type="match status" value="1"/>
</dbReference>
<dbReference type="Proteomes" id="UP001620409">
    <property type="component" value="Unassembled WGS sequence"/>
</dbReference>
<feature type="region of interest" description="Disordered" evidence="4">
    <location>
        <begin position="272"/>
        <end position="296"/>
    </location>
</feature>
<keyword evidence="2" id="KW-0184">Conjugation</keyword>
<feature type="coiled-coil region" evidence="3">
    <location>
        <begin position="461"/>
        <end position="488"/>
    </location>
</feature>
<dbReference type="EMBL" id="JADIKI010000022">
    <property type="protein sequence ID" value="MFK2854870.1"/>
    <property type="molecule type" value="Genomic_DNA"/>
</dbReference>
<sequence>MEVHAHARPHLETHTRSQGHSAIAGAAYRLGLKLVDTRTGIWHDYHRRSVRGEIVLALTIAPEGSPDWAVNPQEVWGRAEASERRKDSQVARDFRVPLPCGLSSDQASAMAQEMGRFISDSLKTPVSIGVHRDSEVDVLGEKKKAEKVGYHAHLYFPTRRLACFEEVGEGKEADAFGDSDDAKVTGFGGKLTILSNKRTSAEFVERLNTKWAELCNTFANDAGLRADYDHRSYARQGVDITPQPTVGQSATALERKGVKTRKGAQLREALQASGKQLATDDQVSNMDPEEKQTDASIEQSVEVIPVIPEVSEARSSEVTPIVLPEPDFSAFNPASNVLFLDQLRQRRQQQGVSGEQSSGGSQGPAVGSSTAPVVPFKPKPRRDPLIAIPIDTPGEDKSSSAGSSKSWLREVEDKPSLEVLARRHRLVVVKTDSLASKLEKVLPQSTSASEKERVRQSLALVECLEKVLATLEAAQDDEEKKAQAYERGKAAALDADYQVDQAQAGQKVAQNRLDLWMRNRPMPYGLLGIVEQGKKRRLELQEDVQWKDGLVQAAKRASERLHAFCQEASRALLRVQALLIELKRELAVTAVDLRSRDIRIFKEFSKWLCLRQRKMLEEALPGPTESMGDIDADLGVVETSSGTGGGGTPKGMPPTKKPVPKILPELGRKMKR</sequence>
<evidence type="ECO:0000256" key="1">
    <source>
        <dbReference type="ARBA" id="ARBA00010873"/>
    </source>
</evidence>
<accession>A0ABW8II64</accession>
<reference evidence="6 7" key="1">
    <citation type="submission" date="2020-10" db="EMBL/GenBank/DDBJ databases">
        <title>Phylogeny of dyella-like bacteria.</title>
        <authorList>
            <person name="Fu J."/>
        </authorList>
    </citation>
    <scope>NUCLEOTIDE SEQUENCE [LARGE SCALE GENOMIC DNA]</scope>
    <source>
        <strain evidence="6 7">DHG40</strain>
    </source>
</reference>
<evidence type="ECO:0000256" key="3">
    <source>
        <dbReference type="SAM" id="Coils"/>
    </source>
</evidence>
<evidence type="ECO:0000313" key="7">
    <source>
        <dbReference type="Proteomes" id="UP001620409"/>
    </source>
</evidence>
<evidence type="ECO:0000256" key="2">
    <source>
        <dbReference type="ARBA" id="ARBA00022971"/>
    </source>
</evidence>
<feature type="region of interest" description="Disordered" evidence="4">
    <location>
        <begin position="635"/>
        <end position="672"/>
    </location>
</feature>
<feature type="compositionally biased region" description="Low complexity" evidence="4">
    <location>
        <begin position="348"/>
        <end position="359"/>
    </location>
</feature>
<evidence type="ECO:0000313" key="6">
    <source>
        <dbReference type="EMBL" id="MFK2854870.1"/>
    </source>
</evidence>
<feature type="region of interest" description="Disordered" evidence="4">
    <location>
        <begin position="346"/>
        <end position="408"/>
    </location>
</feature>
<dbReference type="InterPro" id="IPR005053">
    <property type="entry name" value="MobA_MobL"/>
</dbReference>
<dbReference type="RefSeq" id="WP_380010170.1">
    <property type="nucleotide sequence ID" value="NZ_JADIKI010000022.1"/>
</dbReference>
<feature type="domain" description="MobA/MobL protein" evidence="5">
    <location>
        <begin position="21"/>
        <end position="256"/>
    </location>
</feature>
<comment type="similarity">
    <text evidence="1">Belongs to the MobA/MobL family.</text>
</comment>
<proteinExistence type="inferred from homology"/>
<evidence type="ECO:0000256" key="4">
    <source>
        <dbReference type="SAM" id="MobiDB-lite"/>
    </source>
</evidence>
<dbReference type="Pfam" id="PF03389">
    <property type="entry name" value="MobA_MobL"/>
    <property type="match status" value="1"/>
</dbReference>
<gene>
    <name evidence="6" type="ORF">ISP18_09740</name>
</gene>
<comment type="caution">
    <text evidence="6">The sequence shown here is derived from an EMBL/GenBank/DDBJ whole genome shotgun (WGS) entry which is preliminary data.</text>
</comment>
<keyword evidence="7" id="KW-1185">Reference proteome</keyword>
<feature type="compositionally biased region" description="Polar residues" evidence="4">
    <location>
        <begin position="273"/>
        <end position="285"/>
    </location>
</feature>